<evidence type="ECO:0000313" key="1">
    <source>
        <dbReference type="EMBL" id="CDS06943.1"/>
    </source>
</evidence>
<reference evidence="1" key="1">
    <citation type="journal article" date="2014" name="Genome Announc.">
        <title>De novo whole-genome sequence and genome annotation of Lichtheimia ramosa.</title>
        <authorList>
            <person name="Linde J."/>
            <person name="Schwartze V."/>
            <person name="Binder U."/>
            <person name="Lass-Florl C."/>
            <person name="Voigt K."/>
            <person name="Horn F."/>
        </authorList>
    </citation>
    <scope>NUCLEOTIDE SEQUENCE</scope>
    <source>
        <strain evidence="1">JMRC FSU:6197</strain>
    </source>
</reference>
<gene>
    <name evidence="1" type="ORF">LRAMOSA09466</name>
</gene>
<protein>
    <submittedName>
        <fullName evidence="1">Uncharacterized protein</fullName>
    </submittedName>
</protein>
<dbReference type="AlphaFoldDB" id="A0A077WIP3"/>
<accession>A0A077WIP3</accession>
<dbReference type="EMBL" id="LK023322">
    <property type="protein sequence ID" value="CDS06943.1"/>
    <property type="molecule type" value="Genomic_DNA"/>
</dbReference>
<sequence>MNDPFKKLNHLTNFMQQMMVELGSSRKNYLMITVAGNDIQSHLASFQQAVREAGVSFQSSTPTMSGQSKNWPV</sequence>
<organism evidence="1">
    <name type="scientific">Lichtheimia ramosa</name>
    <dbReference type="NCBI Taxonomy" id="688394"/>
    <lineage>
        <taxon>Eukaryota</taxon>
        <taxon>Fungi</taxon>
        <taxon>Fungi incertae sedis</taxon>
        <taxon>Mucoromycota</taxon>
        <taxon>Mucoromycotina</taxon>
        <taxon>Mucoromycetes</taxon>
        <taxon>Mucorales</taxon>
        <taxon>Lichtheimiaceae</taxon>
        <taxon>Lichtheimia</taxon>
    </lineage>
</organism>
<proteinExistence type="predicted"/>
<name>A0A077WIP3_9FUNG</name>